<reference evidence="1 2" key="1">
    <citation type="submission" date="2024-11" db="EMBL/GenBank/DDBJ databases">
        <authorList>
            <person name="Heng Y.C."/>
            <person name="Lim A.C.H."/>
            <person name="Lee J.K.Y."/>
            <person name="Kittelmann S."/>
        </authorList>
    </citation>
    <scope>NUCLEOTIDE SEQUENCE [LARGE SCALE GENOMIC DNA]</scope>
    <source>
        <strain evidence="1 2">WILCCON 0114</strain>
    </source>
</reference>
<keyword evidence="2" id="KW-1185">Reference proteome</keyword>
<sequence length="42" mass="4860">MDTVQKLILMYSDFKDRTEAELNARETFPNSYTSLGGLEFEV</sequence>
<dbReference type="Proteomes" id="UP001623592">
    <property type="component" value="Unassembled WGS sequence"/>
</dbReference>
<organism evidence="1 2">
    <name type="scientific">Clostridium neuense</name>
    <dbReference type="NCBI Taxonomy" id="1728934"/>
    <lineage>
        <taxon>Bacteria</taxon>
        <taxon>Bacillati</taxon>
        <taxon>Bacillota</taxon>
        <taxon>Clostridia</taxon>
        <taxon>Eubacteriales</taxon>
        <taxon>Clostridiaceae</taxon>
        <taxon>Clostridium</taxon>
    </lineage>
</organism>
<accession>A0ABW8TJA1</accession>
<protein>
    <submittedName>
        <fullName evidence="1">Uncharacterized protein</fullName>
    </submittedName>
</protein>
<comment type="caution">
    <text evidence="1">The sequence shown here is derived from an EMBL/GenBank/DDBJ whole genome shotgun (WGS) entry which is preliminary data.</text>
</comment>
<name>A0ABW8TJA1_9CLOT</name>
<evidence type="ECO:0000313" key="1">
    <source>
        <dbReference type="EMBL" id="MFL0252648.1"/>
    </source>
</evidence>
<gene>
    <name evidence="1" type="ORF">ACJDT4_19730</name>
</gene>
<proteinExistence type="predicted"/>
<dbReference type="EMBL" id="JBJIAA010000019">
    <property type="protein sequence ID" value="MFL0252648.1"/>
    <property type="molecule type" value="Genomic_DNA"/>
</dbReference>
<dbReference type="RefSeq" id="WP_406789305.1">
    <property type="nucleotide sequence ID" value="NZ_JBJIAA010000019.1"/>
</dbReference>
<evidence type="ECO:0000313" key="2">
    <source>
        <dbReference type="Proteomes" id="UP001623592"/>
    </source>
</evidence>